<comment type="function">
    <text evidence="3">Binds to DNA and alters its conformation. May be involved in regulation of gene expression, nucleoid organization and DNA protection.</text>
</comment>
<dbReference type="PANTHER" id="PTHR33449:SF1">
    <property type="entry name" value="NUCLEOID-ASSOCIATED PROTEIN YBAB"/>
    <property type="match status" value="1"/>
</dbReference>
<gene>
    <name evidence="5" type="ORF">GFER_02085</name>
</gene>
<dbReference type="Proteomes" id="UP000035068">
    <property type="component" value="Unassembled WGS sequence"/>
</dbReference>
<evidence type="ECO:0000256" key="4">
    <source>
        <dbReference type="SAM" id="Coils"/>
    </source>
</evidence>
<proteinExistence type="inferred from homology"/>
<evidence type="ECO:0000256" key="1">
    <source>
        <dbReference type="ARBA" id="ARBA00022490"/>
    </source>
</evidence>
<dbReference type="SUPFAM" id="SSF82607">
    <property type="entry name" value="YbaB-like"/>
    <property type="match status" value="1"/>
</dbReference>
<dbReference type="PANTHER" id="PTHR33449">
    <property type="entry name" value="NUCLEOID-ASSOCIATED PROTEIN YBAB"/>
    <property type="match status" value="1"/>
</dbReference>
<organism evidence="5 6">
    <name type="scientific">Geoalkalibacter ferrihydriticus DSM 17813</name>
    <dbReference type="NCBI Taxonomy" id="1121915"/>
    <lineage>
        <taxon>Bacteria</taxon>
        <taxon>Pseudomonadati</taxon>
        <taxon>Thermodesulfobacteriota</taxon>
        <taxon>Desulfuromonadia</taxon>
        <taxon>Desulfuromonadales</taxon>
        <taxon>Geoalkalibacteraceae</taxon>
        <taxon>Geoalkalibacter</taxon>
    </lineage>
</organism>
<dbReference type="PIRSF" id="PIRSF004555">
    <property type="entry name" value="UCP004555"/>
    <property type="match status" value="1"/>
</dbReference>
<keyword evidence="1 3" id="KW-0963">Cytoplasm</keyword>
<dbReference type="AlphaFoldDB" id="A0A0C2HRP6"/>
<comment type="subcellular location">
    <subcellularLocation>
        <location evidence="3">Cytoplasm</location>
        <location evidence="3">Nucleoid</location>
    </subcellularLocation>
</comment>
<dbReference type="RefSeq" id="WP_040095604.1">
    <property type="nucleotide sequence ID" value="NZ_JWJD01000001.1"/>
</dbReference>
<sequence>MAKGLGNIMKQAQMMQQKMARLQEELAERTIEASSGGGMVTAVANGKQQLVALKIEKDVVDPDDIEMLQDLVLAAANEALKKSQEMMQEEMGKITGGLNIPGMF</sequence>
<evidence type="ECO:0000256" key="2">
    <source>
        <dbReference type="ARBA" id="ARBA00023125"/>
    </source>
</evidence>
<dbReference type="InterPro" id="IPR036894">
    <property type="entry name" value="YbaB-like_sf"/>
</dbReference>
<comment type="similarity">
    <text evidence="3">Belongs to the YbaB/EbfC family.</text>
</comment>
<evidence type="ECO:0000313" key="5">
    <source>
        <dbReference type="EMBL" id="KIH77515.1"/>
    </source>
</evidence>
<dbReference type="InterPro" id="IPR004401">
    <property type="entry name" value="YbaB/EbfC"/>
</dbReference>
<dbReference type="GO" id="GO:0003677">
    <property type="term" value="F:DNA binding"/>
    <property type="evidence" value="ECO:0007669"/>
    <property type="project" value="UniProtKB-UniRule"/>
</dbReference>
<evidence type="ECO:0000256" key="3">
    <source>
        <dbReference type="HAMAP-Rule" id="MF_00274"/>
    </source>
</evidence>
<comment type="caution">
    <text evidence="5">The sequence shown here is derived from an EMBL/GenBank/DDBJ whole genome shotgun (WGS) entry which is preliminary data.</text>
</comment>
<name>A0A0C2HRP6_9BACT</name>
<dbReference type="GO" id="GO:0005829">
    <property type="term" value="C:cytosol"/>
    <property type="evidence" value="ECO:0007669"/>
    <property type="project" value="TreeGrafter"/>
</dbReference>
<dbReference type="Gene3D" id="3.30.1310.10">
    <property type="entry name" value="Nucleoid-associated protein YbaB-like domain"/>
    <property type="match status" value="1"/>
</dbReference>
<keyword evidence="2 3" id="KW-0238">DNA-binding</keyword>
<dbReference type="Pfam" id="PF02575">
    <property type="entry name" value="YbaB_DNA_bd"/>
    <property type="match status" value="1"/>
</dbReference>
<accession>A0A0C2HRP6</accession>
<keyword evidence="6" id="KW-1185">Reference proteome</keyword>
<protein>
    <recommendedName>
        <fullName evidence="3">Nucleoid-associated protein GFER_02085</fullName>
    </recommendedName>
</protein>
<dbReference type="HAMAP" id="MF_00274">
    <property type="entry name" value="DNA_YbaB_EbfC"/>
    <property type="match status" value="1"/>
</dbReference>
<dbReference type="NCBIfam" id="TIGR00103">
    <property type="entry name" value="DNA_YbaB_EbfC"/>
    <property type="match status" value="1"/>
</dbReference>
<dbReference type="FunFam" id="3.30.1310.10:FF:000002">
    <property type="entry name" value="Nucleoid-associated protein IKC_06587"/>
    <property type="match status" value="1"/>
</dbReference>
<feature type="coiled-coil region" evidence="4">
    <location>
        <begin position="5"/>
        <end position="32"/>
    </location>
</feature>
<evidence type="ECO:0000313" key="6">
    <source>
        <dbReference type="Proteomes" id="UP000035068"/>
    </source>
</evidence>
<dbReference type="GO" id="GO:0043590">
    <property type="term" value="C:bacterial nucleoid"/>
    <property type="evidence" value="ECO:0007669"/>
    <property type="project" value="UniProtKB-UniRule"/>
</dbReference>
<keyword evidence="4" id="KW-0175">Coiled coil</keyword>
<reference evidence="5 6" key="1">
    <citation type="submission" date="2014-12" db="EMBL/GenBank/DDBJ databases">
        <title>Genomes of Geoalkalibacter ferrihydriticus and Geoalkalibacter subterraneus, two haloalkaliphilic metal-reducing members of the Geobacteraceae.</title>
        <authorList>
            <person name="Badalamenti J.P."/>
            <person name="Torres C.I."/>
            <person name="Krajmalnik-Brown R."/>
            <person name="Bond D.R."/>
        </authorList>
    </citation>
    <scope>NUCLEOTIDE SEQUENCE [LARGE SCALE GENOMIC DNA]</scope>
    <source>
        <strain evidence="5 6">DSM 17813</strain>
    </source>
</reference>
<comment type="subunit">
    <text evidence="3">Homodimer.</text>
</comment>
<dbReference type="EMBL" id="JWJD01000001">
    <property type="protein sequence ID" value="KIH77515.1"/>
    <property type="molecule type" value="Genomic_DNA"/>
</dbReference>